<dbReference type="PROSITE" id="PS50056">
    <property type="entry name" value="TYR_PHOSPHATASE_2"/>
    <property type="match status" value="1"/>
</dbReference>
<dbReference type="PANTHER" id="PTHR31126">
    <property type="entry name" value="TYROSINE-PROTEIN PHOSPHATASE"/>
    <property type="match status" value="1"/>
</dbReference>
<gene>
    <name evidence="3" type="ORF">EDD77_10685</name>
</gene>
<name>A0A4R1R1G9_9FIRM</name>
<dbReference type="RefSeq" id="WP_058966672.1">
    <property type="nucleotide sequence ID" value="NZ_CABKVM010000019.1"/>
</dbReference>
<dbReference type="SUPFAM" id="SSF52799">
    <property type="entry name" value="(Phosphotyrosine protein) phosphatases II"/>
    <property type="match status" value="1"/>
</dbReference>
<dbReference type="PROSITE" id="PS00383">
    <property type="entry name" value="TYR_PHOSPHATASE_1"/>
    <property type="match status" value="1"/>
</dbReference>
<dbReference type="GO" id="GO:0004721">
    <property type="term" value="F:phosphoprotein phosphatase activity"/>
    <property type="evidence" value="ECO:0007669"/>
    <property type="project" value="InterPro"/>
</dbReference>
<proteinExistence type="inferred from homology"/>
<evidence type="ECO:0000313" key="3">
    <source>
        <dbReference type="EMBL" id="TCL59171.1"/>
    </source>
</evidence>
<protein>
    <submittedName>
        <fullName evidence="3">Protein-tyrosine phosphatase</fullName>
    </submittedName>
</protein>
<comment type="caution">
    <text evidence="3">The sequence shown here is derived from an EMBL/GenBank/DDBJ whole genome shotgun (WGS) entry which is preliminary data.</text>
</comment>
<dbReference type="InterPro" id="IPR026893">
    <property type="entry name" value="Tyr/Ser_Pase_IphP-type"/>
</dbReference>
<evidence type="ECO:0000313" key="4">
    <source>
        <dbReference type="Proteomes" id="UP000295184"/>
    </source>
</evidence>
<dbReference type="Proteomes" id="UP000295184">
    <property type="component" value="Unassembled WGS sequence"/>
</dbReference>
<evidence type="ECO:0000259" key="2">
    <source>
        <dbReference type="PROSITE" id="PS50056"/>
    </source>
</evidence>
<dbReference type="InterPro" id="IPR016130">
    <property type="entry name" value="Tyr_Pase_AS"/>
</dbReference>
<reference evidence="3 4" key="1">
    <citation type="submission" date="2019-03" db="EMBL/GenBank/DDBJ databases">
        <title>Genomic Encyclopedia of Type Strains, Phase IV (KMG-IV): sequencing the most valuable type-strain genomes for metagenomic binning, comparative biology and taxonomic classification.</title>
        <authorList>
            <person name="Goeker M."/>
        </authorList>
    </citation>
    <scope>NUCLEOTIDE SEQUENCE [LARGE SCALE GENOMIC DNA]</scope>
    <source>
        <strain evidence="3 4">DSM 100451</strain>
    </source>
</reference>
<dbReference type="Pfam" id="PF13350">
    <property type="entry name" value="Y_phosphatase3"/>
    <property type="match status" value="1"/>
</dbReference>
<dbReference type="EMBL" id="SLUM01000006">
    <property type="protein sequence ID" value="TCL59171.1"/>
    <property type="molecule type" value="Genomic_DNA"/>
</dbReference>
<dbReference type="STRING" id="1650663.GCA_001486665_03210"/>
<dbReference type="PANTHER" id="PTHR31126:SF1">
    <property type="entry name" value="TYROSINE SPECIFIC PROTEIN PHOSPHATASES DOMAIN-CONTAINING PROTEIN"/>
    <property type="match status" value="1"/>
</dbReference>
<dbReference type="InterPro" id="IPR029021">
    <property type="entry name" value="Prot-tyrosine_phosphatase-like"/>
</dbReference>
<feature type="domain" description="Tyrosine specific protein phosphatases" evidence="2">
    <location>
        <begin position="135"/>
        <end position="193"/>
    </location>
</feature>
<comment type="similarity">
    <text evidence="1">Belongs to the protein-tyrosine phosphatase family.</text>
</comment>
<sequence>MEWTPGKPPPFETAENFRELGGWPAADGRRVKRGLIWRSGALCQICTPADQARFEQLGIRVVSDLRSAVERGREPDPDFAGVIRHDIGAIRNAEGGEQPIDANDSLHLDAQGLKDLAQEMMDIYSALPFDNPAYREIFREMLDGRMPLLFHCSAGKDRTGVAAALILLALGASRETVMEDFLATNTCRPGAVQECLDVYRQMLEQSPEVRPILELVSGVRPESMQAVFDAIDRRYACMEDFFAAEYGMGPEQLQLLRDRCLE</sequence>
<organism evidence="3 4">
    <name type="scientific">Allofournierella massiliensis</name>
    <dbReference type="NCBI Taxonomy" id="1650663"/>
    <lineage>
        <taxon>Bacteria</taxon>
        <taxon>Bacillati</taxon>
        <taxon>Bacillota</taxon>
        <taxon>Clostridia</taxon>
        <taxon>Eubacteriales</taxon>
        <taxon>Oscillospiraceae</taxon>
        <taxon>Allofournierella</taxon>
    </lineage>
</organism>
<accession>A0A4R1R1G9</accession>
<dbReference type="Gene3D" id="3.90.190.10">
    <property type="entry name" value="Protein tyrosine phosphatase superfamily"/>
    <property type="match status" value="1"/>
</dbReference>
<dbReference type="AlphaFoldDB" id="A0A4R1R1G9"/>
<dbReference type="OrthoDB" id="9815473at2"/>
<evidence type="ECO:0000256" key="1">
    <source>
        <dbReference type="ARBA" id="ARBA00009580"/>
    </source>
</evidence>
<dbReference type="InterPro" id="IPR000387">
    <property type="entry name" value="Tyr_Pase_dom"/>
</dbReference>